<evidence type="ECO:0000313" key="3">
    <source>
        <dbReference type="Proteomes" id="UP000236546"/>
    </source>
</evidence>
<dbReference type="Pfam" id="PF11927">
    <property type="entry name" value="HODM_asu-like"/>
    <property type="match status" value="1"/>
</dbReference>
<feature type="signal peptide" evidence="1">
    <location>
        <begin position="1"/>
        <end position="20"/>
    </location>
</feature>
<gene>
    <name evidence="2" type="ORF">TGAMA5MH_04004</name>
</gene>
<feature type="chain" id="PRO_5014461482" description="DUF3445 domain-containing protein" evidence="1">
    <location>
        <begin position="21"/>
        <end position="362"/>
    </location>
</feature>
<dbReference type="AlphaFoldDB" id="A0A2K0TFU7"/>
<evidence type="ECO:0000313" key="2">
    <source>
        <dbReference type="EMBL" id="PNP44398.1"/>
    </source>
</evidence>
<accession>A0A2K0TFU7</accession>
<protein>
    <recommendedName>
        <fullName evidence="4">DUF3445 domain-containing protein</fullName>
    </recommendedName>
</protein>
<dbReference type="Proteomes" id="UP000236546">
    <property type="component" value="Unassembled WGS sequence"/>
</dbReference>
<dbReference type="EMBL" id="MTYH01000035">
    <property type="protein sequence ID" value="PNP44398.1"/>
    <property type="molecule type" value="Genomic_DNA"/>
</dbReference>
<dbReference type="OrthoDB" id="5043642at2759"/>
<keyword evidence="1" id="KW-0732">Signal</keyword>
<dbReference type="InterPro" id="IPR021848">
    <property type="entry name" value="HODM_asu-like"/>
</dbReference>
<sequence length="362" mass="41310">MIATSFVLLVAAYVLWKLSALKQAEKKASEPWKSNDAKTAGRDGLEFPEIEPLNDFDYTKVHPIQYRPFLTMPHVSMGIKKMSRNEWIRIDHGYMNRIKERQMVMREHAADAIGTSDIVNPAIAELYEAIMVNHLPHRFPTMFRIEGTTLRNLVTGKSHSINIEELSHADMLQNLGESVEEDFYIMCPDEEGEIRLQGYIACFPGGFLSRAKVGMSMREIHQPVPGYAERIGKGADRHLQRLAPGNYIERMNWSLQVDGSDLFRLDGNNFYPEQGEEKPETEQSVDLSTSYLRVEHQTLNRLPKSQAVIFCVRSYLTSLADIKNEGNGQSLLSAIKSMPEKLGDYKKRPFWCEAVYEYLGAQ</sequence>
<evidence type="ECO:0008006" key="4">
    <source>
        <dbReference type="Google" id="ProtNLM"/>
    </source>
</evidence>
<proteinExistence type="predicted"/>
<reference evidence="2 3" key="1">
    <citation type="submission" date="2017-02" db="EMBL/GenBank/DDBJ databases">
        <title>Genomes of Trichoderma spp. with biocontrol activity.</title>
        <authorList>
            <person name="Gardiner D."/>
            <person name="Kazan K."/>
            <person name="Vos C."/>
            <person name="Harvey P."/>
        </authorList>
    </citation>
    <scope>NUCLEOTIDE SEQUENCE [LARGE SCALE GENOMIC DNA]</scope>
    <source>
        <strain evidence="2 3">A5MH</strain>
    </source>
</reference>
<organism evidence="2 3">
    <name type="scientific">Trichoderma gamsii</name>
    <dbReference type="NCBI Taxonomy" id="398673"/>
    <lineage>
        <taxon>Eukaryota</taxon>
        <taxon>Fungi</taxon>
        <taxon>Dikarya</taxon>
        <taxon>Ascomycota</taxon>
        <taxon>Pezizomycotina</taxon>
        <taxon>Sordariomycetes</taxon>
        <taxon>Hypocreomycetidae</taxon>
        <taxon>Hypocreales</taxon>
        <taxon>Hypocreaceae</taxon>
        <taxon>Trichoderma</taxon>
    </lineage>
</organism>
<comment type="caution">
    <text evidence="2">The sequence shown here is derived from an EMBL/GenBank/DDBJ whole genome shotgun (WGS) entry which is preliminary data.</text>
</comment>
<name>A0A2K0TFU7_9HYPO</name>
<evidence type="ECO:0000256" key="1">
    <source>
        <dbReference type="SAM" id="SignalP"/>
    </source>
</evidence>